<comment type="similarity">
    <text evidence="1">Belongs to the ABC transporter superfamily.</text>
</comment>
<dbReference type="Pfam" id="PF00005">
    <property type="entry name" value="ABC_tran"/>
    <property type="match status" value="1"/>
</dbReference>
<dbReference type="GO" id="GO:0005524">
    <property type="term" value="F:ATP binding"/>
    <property type="evidence" value="ECO:0007669"/>
    <property type="project" value="UniProtKB-KW"/>
</dbReference>
<dbReference type="PANTHER" id="PTHR42734:SF5">
    <property type="entry name" value="IRON TRANSPORT SYSTEM ATP-BINDING PROTEIN HI_0361-RELATED"/>
    <property type="match status" value="1"/>
</dbReference>
<organism evidence="6 7">
    <name type="scientific">Mycolicibacterium chitae</name>
    <name type="common">Mycobacterium chitae</name>
    <dbReference type="NCBI Taxonomy" id="1792"/>
    <lineage>
        <taxon>Bacteria</taxon>
        <taxon>Bacillati</taxon>
        <taxon>Actinomycetota</taxon>
        <taxon>Actinomycetes</taxon>
        <taxon>Mycobacteriales</taxon>
        <taxon>Mycobacteriaceae</taxon>
        <taxon>Mycolicibacterium</taxon>
    </lineage>
</organism>
<keyword evidence="4" id="KW-0067">ATP-binding</keyword>
<evidence type="ECO:0000259" key="5">
    <source>
        <dbReference type="PROSITE" id="PS50893"/>
    </source>
</evidence>
<evidence type="ECO:0000256" key="2">
    <source>
        <dbReference type="ARBA" id="ARBA00022448"/>
    </source>
</evidence>
<dbReference type="SMART" id="SM00382">
    <property type="entry name" value="AAA"/>
    <property type="match status" value="1"/>
</dbReference>
<dbReference type="InterPro" id="IPR027417">
    <property type="entry name" value="P-loop_NTPase"/>
</dbReference>
<reference evidence="6 7" key="1">
    <citation type="submission" date="2018-12" db="EMBL/GenBank/DDBJ databases">
        <authorList>
            <consortium name="Pathogen Informatics"/>
        </authorList>
    </citation>
    <scope>NUCLEOTIDE SEQUENCE [LARGE SCALE GENOMIC DNA]</scope>
    <source>
        <strain evidence="6 7">NCTC10485</strain>
    </source>
</reference>
<sequence>MTDVLEVDAVTVRYGAVVALREASLSIGAGRVCGLIGMNGSGKSTLFKAIMGLLRADTGRILIDGGTPARARKDGVIGYMPQNEAVDWKFPVSVRDVVMTGRYGHLGPTRRARRDDHDAVDEALRRVGLHDHQDRQIGQLSGGQRKRAFLARCIAQNARLLLLDEPFAGIDKHSEATISALLRELAAGGSTIVVATHDLVALPGLADEAVLLMRTVLMHDAPEVVLQPQNLAKAFGRP</sequence>
<dbReference type="EMBL" id="LR134355">
    <property type="protein sequence ID" value="VEG45831.1"/>
    <property type="molecule type" value="Genomic_DNA"/>
</dbReference>
<dbReference type="InterPro" id="IPR003593">
    <property type="entry name" value="AAA+_ATPase"/>
</dbReference>
<dbReference type="InterPro" id="IPR050153">
    <property type="entry name" value="Metal_Ion_Import_ABC"/>
</dbReference>
<evidence type="ECO:0000256" key="4">
    <source>
        <dbReference type="ARBA" id="ARBA00022840"/>
    </source>
</evidence>
<dbReference type="Proteomes" id="UP000282551">
    <property type="component" value="Chromosome"/>
</dbReference>
<dbReference type="InterPro" id="IPR017871">
    <property type="entry name" value="ABC_transporter-like_CS"/>
</dbReference>
<evidence type="ECO:0000256" key="1">
    <source>
        <dbReference type="ARBA" id="ARBA00005417"/>
    </source>
</evidence>
<evidence type="ECO:0000256" key="3">
    <source>
        <dbReference type="ARBA" id="ARBA00022741"/>
    </source>
</evidence>
<dbReference type="InterPro" id="IPR003439">
    <property type="entry name" value="ABC_transporter-like_ATP-bd"/>
</dbReference>
<dbReference type="CDD" id="cd03235">
    <property type="entry name" value="ABC_Metallic_Cations"/>
    <property type="match status" value="1"/>
</dbReference>
<accession>A0A3S4RJV6</accession>
<name>A0A3S4RJV6_MYCCI</name>
<dbReference type="PROSITE" id="PS50893">
    <property type="entry name" value="ABC_TRANSPORTER_2"/>
    <property type="match status" value="1"/>
</dbReference>
<evidence type="ECO:0000313" key="7">
    <source>
        <dbReference type="Proteomes" id="UP000282551"/>
    </source>
</evidence>
<protein>
    <submittedName>
        <fullName evidence="6">ABC transporter--like protein</fullName>
    </submittedName>
</protein>
<dbReference type="Gene3D" id="3.40.50.300">
    <property type="entry name" value="P-loop containing nucleotide triphosphate hydrolases"/>
    <property type="match status" value="1"/>
</dbReference>
<keyword evidence="7" id="KW-1185">Reference proteome</keyword>
<feature type="domain" description="ABC transporter" evidence="5">
    <location>
        <begin position="5"/>
        <end position="237"/>
    </location>
</feature>
<dbReference type="SUPFAM" id="SSF52540">
    <property type="entry name" value="P-loop containing nucleoside triphosphate hydrolases"/>
    <property type="match status" value="1"/>
</dbReference>
<keyword evidence="2" id="KW-0813">Transport</keyword>
<dbReference type="GO" id="GO:0016887">
    <property type="term" value="F:ATP hydrolysis activity"/>
    <property type="evidence" value="ECO:0007669"/>
    <property type="project" value="InterPro"/>
</dbReference>
<dbReference type="RefSeq" id="WP_126332532.1">
    <property type="nucleotide sequence ID" value="NZ_AP022604.1"/>
</dbReference>
<dbReference type="AlphaFoldDB" id="A0A3S4RJV6"/>
<dbReference type="PROSITE" id="PS00211">
    <property type="entry name" value="ABC_TRANSPORTER_1"/>
    <property type="match status" value="1"/>
</dbReference>
<dbReference type="OrthoDB" id="5296765at2"/>
<dbReference type="PANTHER" id="PTHR42734">
    <property type="entry name" value="METAL TRANSPORT SYSTEM ATP-BINDING PROTEIN TM_0124-RELATED"/>
    <property type="match status" value="1"/>
</dbReference>
<proteinExistence type="inferred from homology"/>
<gene>
    <name evidence="6" type="primary">yusV</name>
    <name evidence="6" type="ORF">NCTC10485_00790</name>
</gene>
<evidence type="ECO:0000313" key="6">
    <source>
        <dbReference type="EMBL" id="VEG45831.1"/>
    </source>
</evidence>
<keyword evidence="3" id="KW-0547">Nucleotide-binding</keyword>